<dbReference type="Gene3D" id="2.60.120.200">
    <property type="match status" value="2"/>
</dbReference>
<evidence type="ECO:0000256" key="1">
    <source>
        <dbReference type="SAM" id="SignalP"/>
    </source>
</evidence>
<feature type="chain" id="PRO_5004719474" description="MAM domain-containing protein" evidence="1">
    <location>
        <begin position="21"/>
        <end position="350"/>
    </location>
</feature>
<sequence length="350" mass="38960">MGLIYKTICLLSALIGASQAGISCDFETDFCDWYQIKSDHLDWKLGTSGTPDRTSGPEHDHTTGQGNFAYLSGSHARLNNASGGMITPLVVTNETATLSFWYHMNGNGIGSLLVLIIDVNGNRQEITRITGRQGNEWRKTSFDLPSGSFRICILGTARYHFGSDIGIDDIILLGHVQEITTTPPPTTPEPTIDVSELKCDFELDFCQWKQDAEDQFDWRRTAFDTPDRSSGPIADHTTGNGSYAFISGHEVMQTYWISRMISPEVVVYKRTTFKFWYHMNGHGIGSLIIKSLLNTGKTNLLFKVTGRQGPDWNEGRIDLLPGIYRLSIEATVRLHYGSDIAIDDITVVPL</sequence>
<keyword evidence="1" id="KW-0732">Signal</keyword>
<proteinExistence type="predicted"/>
<dbReference type="PROSITE" id="PS50060">
    <property type="entry name" value="MAM_2"/>
    <property type="match status" value="2"/>
</dbReference>
<dbReference type="GO" id="GO:0016020">
    <property type="term" value="C:membrane"/>
    <property type="evidence" value="ECO:0007669"/>
    <property type="project" value="InterPro"/>
</dbReference>
<dbReference type="EMBL" id="KB199650">
    <property type="protein sequence ID" value="ESP05606.1"/>
    <property type="molecule type" value="Genomic_DNA"/>
</dbReference>
<dbReference type="InterPro" id="IPR013320">
    <property type="entry name" value="ConA-like_dom_sf"/>
</dbReference>
<feature type="signal peptide" evidence="1">
    <location>
        <begin position="1"/>
        <end position="20"/>
    </location>
</feature>
<gene>
    <name evidence="3" type="ORF">LOTGIDRAFT_228113</name>
</gene>
<dbReference type="InterPro" id="IPR051560">
    <property type="entry name" value="MAM_domain-containing"/>
</dbReference>
<dbReference type="OMA" id="TMCSWSN"/>
<organism evidence="3 4">
    <name type="scientific">Lottia gigantea</name>
    <name type="common">Giant owl limpet</name>
    <dbReference type="NCBI Taxonomy" id="225164"/>
    <lineage>
        <taxon>Eukaryota</taxon>
        <taxon>Metazoa</taxon>
        <taxon>Spiralia</taxon>
        <taxon>Lophotrochozoa</taxon>
        <taxon>Mollusca</taxon>
        <taxon>Gastropoda</taxon>
        <taxon>Patellogastropoda</taxon>
        <taxon>Lottioidea</taxon>
        <taxon>Lottiidae</taxon>
        <taxon>Lottia</taxon>
    </lineage>
</organism>
<dbReference type="RefSeq" id="XP_009044151.1">
    <property type="nucleotide sequence ID" value="XM_009045903.1"/>
</dbReference>
<dbReference type="CDD" id="cd06263">
    <property type="entry name" value="MAM"/>
    <property type="match status" value="2"/>
</dbReference>
<dbReference type="PANTHER" id="PTHR23282:SF101">
    <property type="entry name" value="MAM DOMAIN-CONTAINING PROTEIN"/>
    <property type="match status" value="1"/>
</dbReference>
<dbReference type="PROSITE" id="PS51257">
    <property type="entry name" value="PROKAR_LIPOPROTEIN"/>
    <property type="match status" value="1"/>
</dbReference>
<accession>V4BCX6</accession>
<dbReference type="KEGG" id="lgi:LOTGIDRAFT_228113"/>
<dbReference type="OrthoDB" id="6102619at2759"/>
<dbReference type="PANTHER" id="PTHR23282">
    <property type="entry name" value="APICAL ENDOSOMAL GLYCOPROTEIN PRECURSOR"/>
    <property type="match status" value="1"/>
</dbReference>
<dbReference type="AlphaFoldDB" id="V4BCX6"/>
<keyword evidence="4" id="KW-1185">Reference proteome</keyword>
<dbReference type="GeneID" id="20247549"/>
<evidence type="ECO:0000313" key="3">
    <source>
        <dbReference type="EMBL" id="ESP05606.1"/>
    </source>
</evidence>
<dbReference type="Proteomes" id="UP000030746">
    <property type="component" value="Unassembled WGS sequence"/>
</dbReference>
<protein>
    <recommendedName>
        <fullName evidence="2">MAM domain-containing protein</fullName>
    </recommendedName>
</protein>
<dbReference type="SUPFAM" id="SSF49899">
    <property type="entry name" value="Concanavalin A-like lectins/glucanases"/>
    <property type="match status" value="2"/>
</dbReference>
<dbReference type="HOGENOM" id="CLU_056481_1_0_1"/>
<evidence type="ECO:0000313" key="4">
    <source>
        <dbReference type="Proteomes" id="UP000030746"/>
    </source>
</evidence>
<reference evidence="3 4" key="1">
    <citation type="journal article" date="2013" name="Nature">
        <title>Insights into bilaterian evolution from three spiralian genomes.</title>
        <authorList>
            <person name="Simakov O."/>
            <person name="Marletaz F."/>
            <person name="Cho S.J."/>
            <person name="Edsinger-Gonzales E."/>
            <person name="Havlak P."/>
            <person name="Hellsten U."/>
            <person name="Kuo D.H."/>
            <person name="Larsson T."/>
            <person name="Lv J."/>
            <person name="Arendt D."/>
            <person name="Savage R."/>
            <person name="Osoegawa K."/>
            <person name="de Jong P."/>
            <person name="Grimwood J."/>
            <person name="Chapman J.A."/>
            <person name="Shapiro H."/>
            <person name="Aerts A."/>
            <person name="Otillar R.P."/>
            <person name="Terry A.Y."/>
            <person name="Boore J.L."/>
            <person name="Grigoriev I.V."/>
            <person name="Lindberg D.R."/>
            <person name="Seaver E.C."/>
            <person name="Weisblat D.A."/>
            <person name="Putnam N.H."/>
            <person name="Rokhsar D.S."/>
        </authorList>
    </citation>
    <scope>NUCLEOTIDE SEQUENCE [LARGE SCALE GENOMIC DNA]</scope>
</reference>
<dbReference type="CTD" id="20247549"/>
<dbReference type="Pfam" id="PF00629">
    <property type="entry name" value="MAM"/>
    <property type="match status" value="2"/>
</dbReference>
<dbReference type="STRING" id="225164.V4BCX6"/>
<name>V4BCX6_LOTGI</name>
<dbReference type="InterPro" id="IPR000998">
    <property type="entry name" value="MAM_dom"/>
</dbReference>
<feature type="domain" description="MAM" evidence="2">
    <location>
        <begin position="197"/>
        <end position="350"/>
    </location>
</feature>
<evidence type="ECO:0000259" key="2">
    <source>
        <dbReference type="PROSITE" id="PS50060"/>
    </source>
</evidence>
<dbReference type="SMART" id="SM00137">
    <property type="entry name" value="MAM"/>
    <property type="match status" value="2"/>
</dbReference>
<feature type="domain" description="MAM" evidence="2">
    <location>
        <begin position="22"/>
        <end position="172"/>
    </location>
</feature>